<sequence>MNKVTIYHKDYCPYCKAAKQLLTQQGFEYNAIDVTNDPAAFAAMVKKSDRRTVPQIFIGNTHIGGFDDLQSRFSSKKFPFNQLEIA</sequence>
<evidence type="ECO:0000313" key="9">
    <source>
        <dbReference type="Proteomes" id="UP000615755"/>
    </source>
</evidence>
<feature type="domain" description="Glutaredoxin" evidence="7">
    <location>
        <begin position="4"/>
        <end position="63"/>
    </location>
</feature>
<dbReference type="Gene3D" id="3.40.30.10">
    <property type="entry name" value="Glutaredoxin"/>
    <property type="match status" value="1"/>
</dbReference>
<protein>
    <recommendedName>
        <fullName evidence="6">Glutaredoxin</fullName>
    </recommendedName>
</protein>
<dbReference type="InterPro" id="IPR002109">
    <property type="entry name" value="Glutaredoxin"/>
</dbReference>
<evidence type="ECO:0000256" key="5">
    <source>
        <dbReference type="ARBA" id="ARBA00023284"/>
    </source>
</evidence>
<dbReference type="RefSeq" id="WP_192508174.1">
    <property type="nucleotide sequence ID" value="NZ_AQGV01000012.1"/>
</dbReference>
<reference evidence="8 9" key="1">
    <citation type="submission" date="2015-03" db="EMBL/GenBank/DDBJ databases">
        <title>Genome sequence of Pseudoalteromonas aurantia.</title>
        <authorList>
            <person name="Xie B.-B."/>
            <person name="Rong J.-C."/>
            <person name="Qin Q.-L."/>
            <person name="Zhang Y.-Z."/>
        </authorList>
    </citation>
    <scope>NUCLEOTIDE SEQUENCE [LARGE SCALE GENOMIC DNA]</scope>
    <source>
        <strain evidence="8 9">208</strain>
    </source>
</reference>
<dbReference type="PANTHER" id="PTHR34386">
    <property type="entry name" value="GLUTAREDOXIN"/>
    <property type="match status" value="1"/>
</dbReference>
<evidence type="ECO:0000256" key="2">
    <source>
        <dbReference type="ARBA" id="ARBA00022448"/>
    </source>
</evidence>
<keyword evidence="9" id="KW-1185">Reference proteome</keyword>
<dbReference type="Proteomes" id="UP000615755">
    <property type="component" value="Unassembled WGS sequence"/>
</dbReference>
<comment type="similarity">
    <text evidence="1 6">Belongs to the glutaredoxin family.</text>
</comment>
<proteinExistence type="inferred from homology"/>
<dbReference type="InterPro" id="IPR051548">
    <property type="entry name" value="Grx-like_ET"/>
</dbReference>
<gene>
    <name evidence="8" type="primary">grxC</name>
    <name evidence="8" type="ORF">PAUR_a2716</name>
</gene>
<dbReference type="NCBIfam" id="TIGR02181">
    <property type="entry name" value="GRX_bact"/>
    <property type="match status" value="1"/>
</dbReference>
<dbReference type="SUPFAM" id="SSF52833">
    <property type="entry name" value="Thioredoxin-like"/>
    <property type="match status" value="1"/>
</dbReference>
<dbReference type="EMBL" id="AQGV01000012">
    <property type="protein sequence ID" value="MBE0368969.1"/>
    <property type="molecule type" value="Genomic_DNA"/>
</dbReference>
<evidence type="ECO:0000256" key="4">
    <source>
        <dbReference type="ARBA" id="ARBA00023157"/>
    </source>
</evidence>
<comment type="caution">
    <text evidence="8">The sequence shown here is derived from an EMBL/GenBank/DDBJ whole genome shotgun (WGS) entry which is preliminary data.</text>
</comment>
<dbReference type="PANTHER" id="PTHR34386:SF1">
    <property type="entry name" value="GLUTAREDOXIN-LIKE PROTEIN NRDH"/>
    <property type="match status" value="1"/>
</dbReference>
<dbReference type="CDD" id="cd03418">
    <property type="entry name" value="GRX_GRXb_1_3_like"/>
    <property type="match status" value="1"/>
</dbReference>
<accession>A0ABR9EDA8</accession>
<dbReference type="InterPro" id="IPR011900">
    <property type="entry name" value="GRX_bact"/>
</dbReference>
<name>A0ABR9EDA8_9GAMM</name>
<keyword evidence="6" id="KW-0963">Cytoplasm</keyword>
<evidence type="ECO:0000313" key="8">
    <source>
        <dbReference type="EMBL" id="MBE0368969.1"/>
    </source>
</evidence>
<dbReference type="InterPro" id="IPR011767">
    <property type="entry name" value="GLR_AS"/>
</dbReference>
<dbReference type="PRINTS" id="PR00160">
    <property type="entry name" value="GLUTAREDOXIN"/>
</dbReference>
<evidence type="ECO:0000256" key="6">
    <source>
        <dbReference type="RuleBase" id="RU364065"/>
    </source>
</evidence>
<keyword evidence="5 6" id="KW-0676">Redox-active center</keyword>
<comment type="function">
    <text evidence="6">Has a glutathione-disulfide oxidoreductase activity in the presence of NADPH and glutathione reductase. Reduces low molecular weight disulfides and proteins.</text>
</comment>
<dbReference type="PROSITE" id="PS51354">
    <property type="entry name" value="GLUTAREDOXIN_2"/>
    <property type="match status" value="1"/>
</dbReference>
<dbReference type="InterPro" id="IPR014025">
    <property type="entry name" value="Glutaredoxin_subgr"/>
</dbReference>
<dbReference type="InterPro" id="IPR036249">
    <property type="entry name" value="Thioredoxin-like_sf"/>
</dbReference>
<keyword evidence="4" id="KW-1015">Disulfide bond</keyword>
<evidence type="ECO:0000259" key="7">
    <source>
        <dbReference type="Pfam" id="PF00462"/>
    </source>
</evidence>
<dbReference type="Pfam" id="PF00462">
    <property type="entry name" value="Glutaredoxin"/>
    <property type="match status" value="1"/>
</dbReference>
<organism evidence="8 9">
    <name type="scientific">Pseudoalteromonas aurantia 208</name>
    <dbReference type="NCBI Taxonomy" id="1314867"/>
    <lineage>
        <taxon>Bacteria</taxon>
        <taxon>Pseudomonadati</taxon>
        <taxon>Pseudomonadota</taxon>
        <taxon>Gammaproteobacteria</taxon>
        <taxon>Alteromonadales</taxon>
        <taxon>Pseudoalteromonadaceae</taxon>
        <taxon>Pseudoalteromonas</taxon>
    </lineage>
</organism>
<keyword evidence="2 6" id="KW-0813">Transport</keyword>
<evidence type="ECO:0000256" key="1">
    <source>
        <dbReference type="ARBA" id="ARBA00007787"/>
    </source>
</evidence>
<evidence type="ECO:0000256" key="3">
    <source>
        <dbReference type="ARBA" id="ARBA00022982"/>
    </source>
</evidence>
<dbReference type="PROSITE" id="PS00195">
    <property type="entry name" value="GLUTAREDOXIN_1"/>
    <property type="match status" value="1"/>
</dbReference>
<keyword evidence="3 6" id="KW-0249">Electron transport</keyword>